<organism evidence="3">
    <name type="scientific">Schistocephalus solidus</name>
    <name type="common">Tapeworm</name>
    <dbReference type="NCBI Taxonomy" id="70667"/>
    <lineage>
        <taxon>Eukaryota</taxon>
        <taxon>Metazoa</taxon>
        <taxon>Spiralia</taxon>
        <taxon>Lophotrochozoa</taxon>
        <taxon>Platyhelminthes</taxon>
        <taxon>Cestoda</taxon>
        <taxon>Eucestoda</taxon>
        <taxon>Diphyllobothriidea</taxon>
        <taxon>Diphyllobothriidae</taxon>
        <taxon>Schistocephalus</taxon>
    </lineage>
</organism>
<gene>
    <name evidence="1" type="ORF">SSLN_LOCUS7120</name>
</gene>
<proteinExistence type="predicted"/>
<protein>
    <submittedName>
        <fullName evidence="3">Rho-GAP domain-containing protein</fullName>
    </submittedName>
</protein>
<evidence type="ECO:0000313" key="2">
    <source>
        <dbReference type="Proteomes" id="UP000275846"/>
    </source>
</evidence>
<dbReference type="Proteomes" id="UP000275846">
    <property type="component" value="Unassembled WGS sequence"/>
</dbReference>
<dbReference type="EMBL" id="UYSU01033998">
    <property type="protein sequence ID" value="VDL93505.1"/>
    <property type="molecule type" value="Genomic_DNA"/>
</dbReference>
<dbReference type="OrthoDB" id="3183924at2759"/>
<accession>A0A183SSC2</accession>
<reference evidence="3" key="1">
    <citation type="submission" date="2016-06" db="UniProtKB">
        <authorList>
            <consortium name="WormBaseParasite"/>
        </authorList>
    </citation>
    <scope>IDENTIFICATION</scope>
</reference>
<name>A0A183SSC2_SCHSO</name>
<reference evidence="1 2" key="2">
    <citation type="submission" date="2018-11" db="EMBL/GenBank/DDBJ databases">
        <authorList>
            <consortium name="Pathogen Informatics"/>
        </authorList>
    </citation>
    <scope>NUCLEOTIDE SEQUENCE [LARGE SCALE GENOMIC DNA]</scope>
    <source>
        <strain evidence="1 2">NST_G2</strain>
    </source>
</reference>
<dbReference type="WBParaSite" id="SSLN_0000735501-mRNA-1">
    <property type="protein sequence ID" value="SSLN_0000735501-mRNA-1"/>
    <property type="gene ID" value="SSLN_0000735501"/>
</dbReference>
<keyword evidence="2" id="KW-1185">Reference proteome</keyword>
<evidence type="ECO:0000313" key="1">
    <source>
        <dbReference type="EMBL" id="VDL93505.1"/>
    </source>
</evidence>
<sequence length="406" mass="44072">MVKALRIRGLSLEGIYRVPGRASRMRDIMQLADSVLELLIEHWPWLSCGLHKGSQPVSADGLGQPYAEACLYTCRIDRNEVCIKIDPRLLKVIYPCLAGDLWRYRVGLASFFGCLGCKEADAQERESGVGPHFVQPHFALCLTPSLFGTTENAETNSWVLELLIEHDPWLSSGLHQGSHTVSADGLGQPYAETCLYACRACRDAPRQRLSLDPRSYCKVEFASPGTSSVAGGRQSSCLLFRGVVGSHIGFPGAGPASVIVAELSATFHLVEVDNGGVFEILRNIPLLPHLLVEHCESVHQLMAAMFVNLSRDCVRVRCFPAGELLHGSDGFLERGSELKVGVDFHFKQLIDGGVGYGGGLAERSLEMFCPSRQDSSLLSELCPAIGTEKRGSAFDGRPVDSLGGGE</sequence>
<dbReference type="AlphaFoldDB" id="A0A183SSC2"/>
<evidence type="ECO:0000313" key="3">
    <source>
        <dbReference type="WBParaSite" id="SSLN_0000735501-mRNA-1"/>
    </source>
</evidence>